<dbReference type="GO" id="GO:0009658">
    <property type="term" value="P:chloroplast organization"/>
    <property type="evidence" value="ECO:0000318"/>
    <property type="project" value="GO_Central"/>
</dbReference>
<dbReference type="Gramene" id="Pp3c20_17440V3.2">
    <property type="protein sequence ID" value="Pp3c20_17440V3.2"/>
    <property type="gene ID" value="Pp3c20_17440"/>
</dbReference>
<reference evidence="3" key="3">
    <citation type="submission" date="2020-12" db="UniProtKB">
        <authorList>
            <consortium name="EnsemblPlants"/>
        </authorList>
    </citation>
    <scope>IDENTIFICATION</scope>
</reference>
<proteinExistence type="predicted"/>
<dbReference type="RefSeq" id="XP_024357726.1">
    <property type="nucleotide sequence ID" value="XM_024501958.2"/>
</dbReference>
<dbReference type="EnsemblPlants" id="Pp3c20_17440V3.2">
    <property type="protein sequence ID" value="Pp3c20_17440V3.2"/>
    <property type="gene ID" value="Pp3c20_17440"/>
</dbReference>
<dbReference type="GO" id="GO:0009707">
    <property type="term" value="C:chloroplast outer membrane"/>
    <property type="evidence" value="ECO:0000318"/>
    <property type="project" value="GO_Central"/>
</dbReference>
<dbReference type="EnsemblPlants" id="Pp3c20_17440V3.3">
    <property type="protein sequence ID" value="Pp3c20_17440V3.3"/>
    <property type="gene ID" value="Pp3c20_17440"/>
</dbReference>
<dbReference type="Gramene" id="Pp3c20_17440V3.3">
    <property type="protein sequence ID" value="Pp3c20_17440V3.3"/>
    <property type="gene ID" value="Pp3c20_17440"/>
</dbReference>
<feature type="region of interest" description="Disordered" evidence="1">
    <location>
        <begin position="140"/>
        <end position="165"/>
    </location>
</feature>
<dbReference type="EMBL" id="ABEU02000020">
    <property type="status" value="NOT_ANNOTATED_CDS"/>
    <property type="molecule type" value="Genomic_DNA"/>
</dbReference>
<keyword evidence="4" id="KW-1185">Reference proteome</keyword>
<dbReference type="GeneID" id="112273319"/>
<dbReference type="PANTHER" id="PTHR12815">
    <property type="entry name" value="SORTING AND ASSEMBLY MACHINERY SAMM50 PROTEIN FAMILY MEMBER"/>
    <property type="match status" value="1"/>
</dbReference>
<evidence type="ECO:0000313" key="4">
    <source>
        <dbReference type="Proteomes" id="UP000006727"/>
    </source>
</evidence>
<sequence length="836" mass="90673">MKHAAGLVSCDYCCGWHHTGVGLNIRYGAGGRGGSLVYDGRGFSNWGIALPMLRRQVSVAGGIHRGLSNTVALRQKGAAGTFGEAGKANIASSVKGLERGDRFLEIALGHAGAVGEKLGGAVSRSLEALSLWFTGGEGGRGGGGAGGGGDGGSWGEGSMGPDADSTVERLGFVEEQEDGQVRESYGSSSKKLSPLSSLDASKHYVCSGLEIIHVEGMELDEDFSAYEILGFEADRKYSKWEVMEATSRLLATGWYKSVDMLWEADSKDAIKLVVLTEDAICSEISSFQCVNASSQLKKSVCSQSNYLSSEFSPPCILSDSVQRDINTMLQTEEKPSRQTLNDIQDKVESWYRNQGYVLAKVKGFRTSEAGVLECHVDEGIITQISMSCEDEMAQPVVCFTNKDIILENLPKAVREGMPFNSEAGKAALKRIEQLGLFDKVNILAASDSDCGDRKGIAVHILVKEGPRQSAEVSTEWSFLCNDAGRPDLWTLQPGGSLCVQHRNINGLSRTVSGCISTSNLLRPQDDLGFKLEYAHPLVKGLQSVHPQLEGFDKHNKHTLRLLAFNKRKLSATYYNADHFKEVPAIWIDRAGIKASIIEKLSGQSKLAYGVVIEEVATRDSIGAICKSKGSSGFSSSLKSSGIEHIAFLQMKITRSNLKSGETGLLGARDLFQLDQGVGLGTRAPMFNRHLLAMTRYIPLQRKAEQKDEIPFVVVLHTRYGGCLGDVVNYRSFANGGPYALRGHNIGELSSFSRFIEVAGEVRFPVPQQMEGYAFVDTLTSLQNFGAIRNDPGRIVERVGKGLMCGAGLKMGNLRIEYVIDNADRTGSLKVYTGERY</sequence>
<dbReference type="PANTHER" id="PTHR12815:SF46">
    <property type="entry name" value="BACTERIAL SURFACE ANTIGEN (D15) DOMAIN-CONTAINING PROTEIN"/>
    <property type="match status" value="1"/>
</dbReference>
<name>A0A7I4FCW1_PHYPA</name>
<reference evidence="3 4" key="1">
    <citation type="journal article" date="2008" name="Science">
        <title>The Physcomitrella genome reveals evolutionary insights into the conquest of land by plants.</title>
        <authorList>
            <person name="Rensing S."/>
            <person name="Lang D."/>
            <person name="Zimmer A."/>
            <person name="Terry A."/>
            <person name="Salamov A."/>
            <person name="Shapiro H."/>
            <person name="Nishiyama T."/>
            <person name="Perroud P.-F."/>
            <person name="Lindquist E."/>
            <person name="Kamisugi Y."/>
            <person name="Tanahashi T."/>
            <person name="Sakakibara K."/>
            <person name="Fujita T."/>
            <person name="Oishi K."/>
            <person name="Shin-I T."/>
            <person name="Kuroki Y."/>
            <person name="Toyoda A."/>
            <person name="Suzuki Y."/>
            <person name="Hashimoto A."/>
            <person name="Yamaguchi K."/>
            <person name="Sugano A."/>
            <person name="Kohara Y."/>
            <person name="Fujiyama A."/>
            <person name="Anterola A."/>
            <person name="Aoki S."/>
            <person name="Ashton N."/>
            <person name="Barbazuk W.B."/>
            <person name="Barker E."/>
            <person name="Bennetzen J."/>
            <person name="Bezanilla M."/>
            <person name="Blankenship R."/>
            <person name="Cho S.H."/>
            <person name="Dutcher S."/>
            <person name="Estelle M."/>
            <person name="Fawcett J.A."/>
            <person name="Gundlach H."/>
            <person name="Hanada K."/>
            <person name="Heyl A."/>
            <person name="Hicks K.A."/>
            <person name="Hugh J."/>
            <person name="Lohr M."/>
            <person name="Mayer K."/>
            <person name="Melkozernov A."/>
            <person name="Murata T."/>
            <person name="Nelson D."/>
            <person name="Pils B."/>
            <person name="Prigge M."/>
            <person name="Reiss B."/>
            <person name="Renner T."/>
            <person name="Rombauts S."/>
            <person name="Rushton P."/>
            <person name="Sanderfoot A."/>
            <person name="Schween G."/>
            <person name="Shiu S.-H."/>
            <person name="Stueber K."/>
            <person name="Theodoulou F.L."/>
            <person name="Tu H."/>
            <person name="Van de Peer Y."/>
            <person name="Verrier P.J."/>
            <person name="Waters E."/>
            <person name="Wood A."/>
            <person name="Yang L."/>
            <person name="Cove D."/>
            <person name="Cuming A."/>
            <person name="Hasebe M."/>
            <person name="Lucas S."/>
            <person name="Mishler D.B."/>
            <person name="Reski R."/>
            <person name="Grigoriev I."/>
            <person name="Quatrano R.S."/>
            <person name="Boore J.L."/>
        </authorList>
    </citation>
    <scope>NUCLEOTIDE SEQUENCE [LARGE SCALE GENOMIC DNA]</scope>
    <source>
        <strain evidence="3 4">cv. Gransden 2004</strain>
    </source>
</reference>
<feature type="compositionally biased region" description="Gly residues" evidence="1">
    <location>
        <begin position="140"/>
        <end position="158"/>
    </location>
</feature>
<dbReference type="InterPro" id="IPR039910">
    <property type="entry name" value="D15-like"/>
</dbReference>
<dbReference type="OrthoDB" id="1923476at2759"/>
<reference evidence="3 4" key="2">
    <citation type="journal article" date="2018" name="Plant J.">
        <title>The Physcomitrella patens chromosome-scale assembly reveals moss genome structure and evolution.</title>
        <authorList>
            <person name="Lang D."/>
            <person name="Ullrich K.K."/>
            <person name="Murat F."/>
            <person name="Fuchs J."/>
            <person name="Jenkins J."/>
            <person name="Haas F.B."/>
            <person name="Piednoel M."/>
            <person name="Gundlach H."/>
            <person name="Van Bel M."/>
            <person name="Meyberg R."/>
            <person name="Vives C."/>
            <person name="Morata J."/>
            <person name="Symeonidi A."/>
            <person name="Hiss M."/>
            <person name="Muchero W."/>
            <person name="Kamisugi Y."/>
            <person name="Saleh O."/>
            <person name="Blanc G."/>
            <person name="Decker E.L."/>
            <person name="van Gessel N."/>
            <person name="Grimwood J."/>
            <person name="Hayes R.D."/>
            <person name="Graham S.W."/>
            <person name="Gunter L.E."/>
            <person name="McDaniel S.F."/>
            <person name="Hoernstein S.N.W."/>
            <person name="Larsson A."/>
            <person name="Li F.W."/>
            <person name="Perroud P.F."/>
            <person name="Phillips J."/>
            <person name="Ranjan P."/>
            <person name="Rokshar D.S."/>
            <person name="Rothfels C.J."/>
            <person name="Schneider L."/>
            <person name="Shu S."/>
            <person name="Stevenson D.W."/>
            <person name="Thummler F."/>
            <person name="Tillich M."/>
            <person name="Villarreal Aguilar J.C."/>
            <person name="Widiez T."/>
            <person name="Wong G.K."/>
            <person name="Wymore A."/>
            <person name="Zhang Y."/>
            <person name="Zimmer A.D."/>
            <person name="Quatrano R.S."/>
            <person name="Mayer K.F.X."/>
            <person name="Goodstein D."/>
            <person name="Casacuberta J.M."/>
            <person name="Vandepoele K."/>
            <person name="Reski R."/>
            <person name="Cuming A.C."/>
            <person name="Tuskan G.A."/>
            <person name="Maumus F."/>
            <person name="Salse J."/>
            <person name="Schmutz J."/>
            <person name="Rensing S.A."/>
        </authorList>
    </citation>
    <scope>NUCLEOTIDE SEQUENCE [LARGE SCALE GENOMIC DNA]</scope>
    <source>
        <strain evidence="3 4">cv. Gransden 2004</strain>
    </source>
</reference>
<accession>A0A7I4FCW1</accession>
<dbReference type="KEGG" id="ppp:112273319"/>
<dbReference type="Gene3D" id="2.40.160.50">
    <property type="entry name" value="membrane protein fhac: a member of the omp85/tpsb transporter family"/>
    <property type="match status" value="1"/>
</dbReference>
<dbReference type="Pfam" id="PF25280">
    <property type="entry name" value="POTRA2_Toc75"/>
    <property type="match status" value="1"/>
</dbReference>
<gene>
    <name evidence="3" type="primary">LOC112273319</name>
</gene>
<dbReference type="AlphaFoldDB" id="A0A7I4FCW1"/>
<evidence type="ECO:0000259" key="2">
    <source>
        <dbReference type="Pfam" id="PF25280"/>
    </source>
</evidence>
<organism evidence="3 4">
    <name type="scientific">Physcomitrium patens</name>
    <name type="common">Spreading-leaved earth moss</name>
    <name type="synonym">Physcomitrella patens</name>
    <dbReference type="NCBI Taxonomy" id="3218"/>
    <lineage>
        <taxon>Eukaryota</taxon>
        <taxon>Viridiplantae</taxon>
        <taxon>Streptophyta</taxon>
        <taxon>Embryophyta</taxon>
        <taxon>Bryophyta</taxon>
        <taxon>Bryophytina</taxon>
        <taxon>Bryopsida</taxon>
        <taxon>Funariidae</taxon>
        <taxon>Funariales</taxon>
        <taxon>Funariaceae</taxon>
        <taxon>Physcomitrium</taxon>
    </lineage>
</organism>
<dbReference type="GO" id="GO:0045037">
    <property type="term" value="P:protein import into chloroplast stroma"/>
    <property type="evidence" value="ECO:0000318"/>
    <property type="project" value="GO_Central"/>
</dbReference>
<feature type="domain" description="Toc75-like second POTRA" evidence="2">
    <location>
        <begin position="312"/>
        <end position="379"/>
    </location>
</feature>
<protein>
    <recommendedName>
        <fullName evidence="2">Toc75-like second POTRA domain-containing protein</fullName>
    </recommendedName>
</protein>
<evidence type="ECO:0000313" key="3">
    <source>
        <dbReference type="EnsemblPlants" id="Pp3c20_17440V3.3"/>
    </source>
</evidence>
<dbReference type="Gene3D" id="3.10.20.310">
    <property type="entry name" value="membrane protein fhac"/>
    <property type="match status" value="2"/>
</dbReference>
<dbReference type="InterPro" id="IPR057355">
    <property type="entry name" value="POTRA2_Toc75"/>
</dbReference>
<evidence type="ECO:0000256" key="1">
    <source>
        <dbReference type="SAM" id="MobiDB-lite"/>
    </source>
</evidence>
<dbReference type="Proteomes" id="UP000006727">
    <property type="component" value="Chromosome 20"/>
</dbReference>